<evidence type="ECO:0000313" key="1">
    <source>
        <dbReference type="EMBL" id="EGF24954.1"/>
    </source>
</evidence>
<dbReference type="EMBL" id="AFAR01000258">
    <property type="protein sequence ID" value="EGF24954.1"/>
    <property type="molecule type" value="Genomic_DNA"/>
</dbReference>
<gene>
    <name evidence="1" type="ORF">RBWH47_03409</name>
</gene>
<dbReference type="AlphaFoldDB" id="F2AZF8"/>
<dbReference type="PATRIC" id="fig|991778.3.peg.5413"/>
<dbReference type="Proteomes" id="UP000006222">
    <property type="component" value="Unassembled WGS sequence"/>
</dbReference>
<organism evidence="1 2">
    <name type="scientific">Rhodopirellula baltica WH47</name>
    <dbReference type="NCBI Taxonomy" id="991778"/>
    <lineage>
        <taxon>Bacteria</taxon>
        <taxon>Pseudomonadati</taxon>
        <taxon>Planctomycetota</taxon>
        <taxon>Planctomycetia</taxon>
        <taxon>Pirellulales</taxon>
        <taxon>Pirellulaceae</taxon>
        <taxon>Rhodopirellula</taxon>
    </lineage>
</organism>
<evidence type="ECO:0000313" key="2">
    <source>
        <dbReference type="Proteomes" id="UP000006222"/>
    </source>
</evidence>
<comment type="caution">
    <text evidence="1">The sequence shown here is derived from an EMBL/GenBank/DDBJ whole genome shotgun (WGS) entry which is preliminary data.</text>
</comment>
<protein>
    <submittedName>
        <fullName evidence="1">Uncharacterized protein</fullName>
    </submittedName>
</protein>
<name>F2AZF8_RHOBT</name>
<proteinExistence type="predicted"/>
<accession>F2AZF8</accession>
<reference evidence="1 2" key="1">
    <citation type="journal article" date="2013" name="Mar. Genomics">
        <title>Expression of sulfatases in Rhodopirellula baltica and the diversity of sulfatases in the genus Rhodopirellula.</title>
        <authorList>
            <person name="Wegner C.E."/>
            <person name="Richter-Heitmann T."/>
            <person name="Klindworth A."/>
            <person name="Klockow C."/>
            <person name="Richter M."/>
            <person name="Achstetter T."/>
            <person name="Glockner F.O."/>
            <person name="Harder J."/>
        </authorList>
    </citation>
    <scope>NUCLEOTIDE SEQUENCE [LARGE SCALE GENOMIC DNA]</scope>
    <source>
        <strain evidence="1 2">WH47</strain>
    </source>
</reference>
<sequence length="47" mass="5268">MIFGAIDQGRPEMHRVAYGDFSKLDLNSPDLMWAQFATMGDHGDVPE</sequence>